<accession>A0A0J6C4X6</accession>
<protein>
    <submittedName>
        <fullName evidence="2">Uncharacterized protein</fullName>
    </submittedName>
</protein>
<dbReference type="EMBL" id="CP016440">
    <property type="protein sequence ID" value="ANY14781.1"/>
    <property type="molecule type" value="Genomic_DNA"/>
</dbReference>
<dbReference type="RefSeq" id="WP_043210051.1">
    <property type="nucleotide sequence ID" value="NZ_CAJGUP010000134.1"/>
</dbReference>
<dbReference type="InterPro" id="IPR036291">
    <property type="entry name" value="NAD(P)-bd_dom_sf"/>
</dbReference>
<reference evidence="1 4" key="2">
    <citation type="submission" date="2016-07" db="EMBL/GenBank/DDBJ databases">
        <title>Complete genome sequences of Bordetella pseudohinzii.</title>
        <authorList>
            <person name="Spilker T."/>
            <person name="Darrah R."/>
            <person name="LiPuma J.J."/>
        </authorList>
    </citation>
    <scope>NUCLEOTIDE SEQUENCE [LARGE SCALE GENOMIC DNA]</scope>
    <source>
        <strain evidence="1 4">HI4681</strain>
    </source>
</reference>
<proteinExistence type="predicted"/>
<keyword evidence="4" id="KW-1185">Reference proteome</keyword>
<accession>A0A0M7HZZ2</accession>
<dbReference type="KEGG" id="bpdz:BBN53_02070"/>
<dbReference type="AlphaFoldDB" id="A0A0J6C4X6"/>
<sequence>MISSRLGFRERRYLALGGAASPAMQAARRLLGLGAVMHIASADALAPELEACRIGARAQPDAAELARGLGGMRLHGAVIAAASGGPMGLLDGDAAEWEDAMARGFLAPLRLVRGLLAGGGLAAGASLVFCLADEAAGDLAAAAASAALQQAFFHGRRELLQAGVRVNFLAGADLESGPVLFLLSDASRWMTGSLMVADQGRGLRKVPLS</sequence>
<dbReference type="Proteomes" id="UP000053096">
    <property type="component" value="Unassembled WGS sequence"/>
</dbReference>
<evidence type="ECO:0000313" key="4">
    <source>
        <dbReference type="Proteomes" id="UP000092950"/>
    </source>
</evidence>
<dbReference type="Gene3D" id="3.40.50.720">
    <property type="entry name" value="NAD(P)-binding Rossmann-like Domain"/>
    <property type="match status" value="1"/>
</dbReference>
<reference evidence="2 3" key="1">
    <citation type="submission" date="2015-09" db="EMBL/GenBank/DDBJ databases">
        <authorList>
            <person name="Jackson K.R."/>
            <person name="Lunt B.L."/>
            <person name="Fisher J.N.B."/>
            <person name="Gardner A.V."/>
            <person name="Bailey M.E."/>
            <person name="Deus L.M."/>
            <person name="Earl A.S."/>
            <person name="Gibby P.D."/>
            <person name="Hartmann K.A."/>
            <person name="Liu J.E."/>
            <person name="Manci A.M."/>
            <person name="Nielsen D.A."/>
            <person name="Solomon M.B."/>
            <person name="Breakwell D.P."/>
            <person name="Burnett S.H."/>
            <person name="Grose J.H."/>
        </authorList>
    </citation>
    <scope>NUCLEOTIDE SEQUENCE [LARGE SCALE GENOMIC DNA]</scope>
    <source>
        <strain evidence="2 3">2789STDY5608636</strain>
    </source>
</reference>
<name>A0A0J6C4X6_9BORD</name>
<dbReference type="EMBL" id="CYTV01000019">
    <property type="protein sequence ID" value="CUJ15730.1"/>
    <property type="molecule type" value="Genomic_DNA"/>
</dbReference>
<dbReference type="OrthoDB" id="8641782at2"/>
<dbReference type="SUPFAM" id="SSF51735">
    <property type="entry name" value="NAD(P)-binding Rossmann-fold domains"/>
    <property type="match status" value="1"/>
</dbReference>
<gene>
    <name evidence="1" type="ORF">BBN53_02070</name>
    <name evidence="2" type="ORF">ERS370011_04038</name>
</gene>
<dbReference type="Proteomes" id="UP000092950">
    <property type="component" value="Chromosome"/>
</dbReference>
<evidence type="ECO:0000313" key="3">
    <source>
        <dbReference type="Proteomes" id="UP000053096"/>
    </source>
</evidence>
<organism evidence="2 3">
    <name type="scientific">Bordetella pseudohinzii</name>
    <dbReference type="NCBI Taxonomy" id="1331258"/>
    <lineage>
        <taxon>Bacteria</taxon>
        <taxon>Pseudomonadati</taxon>
        <taxon>Pseudomonadota</taxon>
        <taxon>Betaproteobacteria</taxon>
        <taxon>Burkholderiales</taxon>
        <taxon>Alcaligenaceae</taxon>
        <taxon>Bordetella</taxon>
    </lineage>
</organism>
<evidence type="ECO:0000313" key="1">
    <source>
        <dbReference type="EMBL" id="ANY14781.1"/>
    </source>
</evidence>
<evidence type="ECO:0000313" key="2">
    <source>
        <dbReference type="EMBL" id="CUJ15730.1"/>
    </source>
</evidence>